<dbReference type="OrthoDB" id="10265890at2759"/>
<feature type="domain" description="Cell division control protein 24 OB" evidence="3">
    <location>
        <begin position="26"/>
        <end position="100"/>
    </location>
</feature>
<proteinExistence type="predicted"/>
<dbReference type="InterPro" id="IPR035203">
    <property type="entry name" value="Cdc24_OB3"/>
</dbReference>
<sequence length="609" mass="69866">MDFENLIQRYRDTLSSHILTIWQTKRARKNEENKENEEYRENEVSDLQAIDPEVEPLSWGWVCARVAEMLVHTPHGLTEPVILNQLLSQWQETSVTYRKGVLKSFSSLCTVSPRINTKIRDYELIVRNIKHINFEKSIHKFILSEYSDNRSIVDMFVPPRLCRFINGGYNSNLFDKKYRRIRFNRASLSKTASSLTFLHTSNIITMLTPSEEVLIDTLFTDSIADVLPTDIKNGRGYQFWTRVVYIGAKEPADIPGFCNKVCVYVRDMLSSQCATLVLLDDKIRMTTLFKTGDFLGIHWPYINIEDTYHEEIILHYGDLTVLFCLPMSELCKRGNSKFKHFTKNKFNYQDNSYMIDYKFNYDRFFIKTLPLRGMNVTLYGKVDDILNNSPLILNNGKQIDRYTIKFSDKTGSQQITLWGKVGREIAEYHIGQYIVLEGLNTWKKNNGEWEINGDASSGAMVYNVSMAKGWLAVSSLHSCSLSLATITNHQHIYQFICRCLVTGWETNDDSFDINWRLDDGTGVIWAKAVGTVSQDILHSSGIETLTDSLIKTKLNKGHLGTNLIGKMLWCCISILALGKYQINAVLADYSDGSHSIAQADCARMLKELF</sequence>
<evidence type="ECO:0000259" key="1">
    <source>
        <dbReference type="Pfam" id="PF17244"/>
    </source>
</evidence>
<comment type="caution">
    <text evidence="4">The sequence shown here is derived from an EMBL/GenBank/DDBJ whole genome shotgun (WGS) entry which is preliminary data.</text>
</comment>
<dbReference type="PANTHER" id="PTHR36033:SF1">
    <property type="entry name" value="NUCLEIC ACID-BINDING PROTEINS SUPERFAMILY"/>
    <property type="match status" value="1"/>
</dbReference>
<dbReference type="Pfam" id="PF17246">
    <property type="entry name" value="CDC24_OB1"/>
    <property type="match status" value="1"/>
</dbReference>
<protein>
    <recommendedName>
        <fullName evidence="6">Replication protein A OB domain-containing protein</fullName>
    </recommendedName>
</protein>
<evidence type="ECO:0000259" key="2">
    <source>
        <dbReference type="Pfam" id="PF17245"/>
    </source>
</evidence>
<dbReference type="Gene3D" id="2.40.50.140">
    <property type="entry name" value="Nucleic acid-binding proteins"/>
    <property type="match status" value="1"/>
</dbReference>
<dbReference type="PANTHER" id="PTHR36033">
    <property type="entry name" value="NUCLEIC ACID-BINDING PROTEINS SUPERFAMILY"/>
    <property type="match status" value="1"/>
</dbReference>
<organism evidence="4 5">
    <name type="scientific">Gigaspora rosea</name>
    <dbReference type="NCBI Taxonomy" id="44941"/>
    <lineage>
        <taxon>Eukaryota</taxon>
        <taxon>Fungi</taxon>
        <taxon>Fungi incertae sedis</taxon>
        <taxon>Mucoromycota</taxon>
        <taxon>Glomeromycotina</taxon>
        <taxon>Glomeromycetes</taxon>
        <taxon>Diversisporales</taxon>
        <taxon>Gigasporaceae</taxon>
        <taxon>Gigaspora</taxon>
    </lineage>
</organism>
<reference evidence="4 5" key="1">
    <citation type="submission" date="2018-06" db="EMBL/GenBank/DDBJ databases">
        <title>Comparative genomics reveals the genomic features of Rhizophagus irregularis, R. cerebriforme, R. diaphanum and Gigaspora rosea, and their symbiotic lifestyle signature.</title>
        <authorList>
            <person name="Morin E."/>
            <person name="San Clemente H."/>
            <person name="Chen E.C.H."/>
            <person name="De La Providencia I."/>
            <person name="Hainaut M."/>
            <person name="Kuo A."/>
            <person name="Kohler A."/>
            <person name="Murat C."/>
            <person name="Tang N."/>
            <person name="Roy S."/>
            <person name="Loubradou J."/>
            <person name="Henrissat B."/>
            <person name="Grigoriev I.V."/>
            <person name="Corradi N."/>
            <person name="Roux C."/>
            <person name="Martin F.M."/>
        </authorList>
    </citation>
    <scope>NUCLEOTIDE SEQUENCE [LARGE SCALE GENOMIC DNA]</scope>
    <source>
        <strain evidence="4 5">DAOM 194757</strain>
    </source>
</reference>
<accession>A0A397UD68</accession>
<dbReference type="Pfam" id="PF17244">
    <property type="entry name" value="CDC24_OB3"/>
    <property type="match status" value="1"/>
</dbReference>
<dbReference type="Proteomes" id="UP000266673">
    <property type="component" value="Unassembled WGS sequence"/>
</dbReference>
<dbReference type="EMBL" id="QKWP01001714">
    <property type="protein sequence ID" value="RIB07108.1"/>
    <property type="molecule type" value="Genomic_DNA"/>
</dbReference>
<gene>
    <name evidence="4" type="ORF">C2G38_2252825</name>
</gene>
<dbReference type="InterPro" id="IPR035200">
    <property type="entry name" value="Cdc24_OB2"/>
</dbReference>
<feature type="domain" description="Cell division control protein 24 OB" evidence="2">
    <location>
        <begin position="148"/>
        <end position="268"/>
    </location>
</feature>
<dbReference type="Pfam" id="PF17245">
    <property type="entry name" value="CDC24_OB2"/>
    <property type="match status" value="1"/>
</dbReference>
<evidence type="ECO:0000259" key="3">
    <source>
        <dbReference type="Pfam" id="PF17246"/>
    </source>
</evidence>
<name>A0A397UD68_9GLOM</name>
<evidence type="ECO:0008006" key="6">
    <source>
        <dbReference type="Google" id="ProtNLM"/>
    </source>
</evidence>
<evidence type="ECO:0000313" key="4">
    <source>
        <dbReference type="EMBL" id="RIB07108.1"/>
    </source>
</evidence>
<evidence type="ECO:0000313" key="5">
    <source>
        <dbReference type="Proteomes" id="UP000266673"/>
    </source>
</evidence>
<dbReference type="AlphaFoldDB" id="A0A397UD68"/>
<keyword evidence="5" id="KW-1185">Reference proteome</keyword>
<dbReference type="InterPro" id="IPR012340">
    <property type="entry name" value="NA-bd_OB-fold"/>
</dbReference>
<feature type="domain" description="Cell division control protein 24 OB" evidence="1">
    <location>
        <begin position="374"/>
        <end position="538"/>
    </location>
</feature>
<dbReference type="InterPro" id="IPR035201">
    <property type="entry name" value="Cdc24_OB1"/>
</dbReference>